<evidence type="ECO:0000259" key="1">
    <source>
        <dbReference type="PROSITE" id="PS50206"/>
    </source>
</evidence>
<organism evidence="2 3">
    <name type="scientific">Urbifossiella limnaea</name>
    <dbReference type="NCBI Taxonomy" id="2528023"/>
    <lineage>
        <taxon>Bacteria</taxon>
        <taxon>Pseudomonadati</taxon>
        <taxon>Planctomycetota</taxon>
        <taxon>Planctomycetia</taxon>
        <taxon>Gemmatales</taxon>
        <taxon>Gemmataceae</taxon>
        <taxon>Urbifossiella</taxon>
    </lineage>
</organism>
<proteinExistence type="predicted"/>
<dbReference type="PROSITE" id="PS50206">
    <property type="entry name" value="RHODANESE_3"/>
    <property type="match status" value="1"/>
</dbReference>
<dbReference type="PANTHER" id="PTHR44086:SF13">
    <property type="entry name" value="THIOSULFATE SULFURTRANSFERASE PSPE"/>
    <property type="match status" value="1"/>
</dbReference>
<sequence length="124" mass="13290">MAKQHAPGFLALVTDAKARVRECTVDDVKRRLDAGERFTLVDVREESEFAKGHLPGAVHLGKGVIERDIEKTVPDAAAPLVLYCGGGFRSALAADAIQKMGYTNVISMDGGWSGWTGKGYPTEA</sequence>
<evidence type="ECO:0000313" key="2">
    <source>
        <dbReference type="EMBL" id="QDU21643.1"/>
    </source>
</evidence>
<keyword evidence="3" id="KW-1185">Reference proteome</keyword>
<name>A0A517XVV9_9BACT</name>
<dbReference type="CDD" id="cd00158">
    <property type="entry name" value="RHOD"/>
    <property type="match status" value="1"/>
</dbReference>
<dbReference type="Pfam" id="PF00581">
    <property type="entry name" value="Rhodanese"/>
    <property type="match status" value="1"/>
</dbReference>
<dbReference type="Proteomes" id="UP000319576">
    <property type="component" value="Chromosome"/>
</dbReference>
<dbReference type="PROSITE" id="PS00380">
    <property type="entry name" value="RHODANESE_1"/>
    <property type="match status" value="1"/>
</dbReference>
<feature type="domain" description="Rhodanese" evidence="1">
    <location>
        <begin position="34"/>
        <end position="124"/>
    </location>
</feature>
<dbReference type="GO" id="GO:0004792">
    <property type="term" value="F:thiosulfate-cyanide sulfurtransferase activity"/>
    <property type="evidence" value="ECO:0007669"/>
    <property type="project" value="UniProtKB-EC"/>
</dbReference>
<evidence type="ECO:0000313" key="3">
    <source>
        <dbReference type="Proteomes" id="UP000319576"/>
    </source>
</evidence>
<dbReference type="InterPro" id="IPR036873">
    <property type="entry name" value="Rhodanese-like_dom_sf"/>
</dbReference>
<dbReference type="InterPro" id="IPR001307">
    <property type="entry name" value="Thiosulphate_STrfase_CS"/>
</dbReference>
<keyword evidence="2" id="KW-0808">Transferase</keyword>
<gene>
    <name evidence="2" type="primary">glpE</name>
    <name evidence="2" type="ORF">ETAA1_36140</name>
</gene>
<dbReference type="RefSeq" id="WP_145240742.1">
    <property type="nucleotide sequence ID" value="NZ_CP036273.1"/>
</dbReference>
<dbReference type="AlphaFoldDB" id="A0A517XVV9"/>
<dbReference type="EC" id="2.8.1.1" evidence="2"/>
<dbReference type="Gene3D" id="3.40.250.10">
    <property type="entry name" value="Rhodanese-like domain"/>
    <property type="match status" value="1"/>
</dbReference>
<dbReference type="KEGG" id="uli:ETAA1_36140"/>
<accession>A0A517XVV9</accession>
<dbReference type="OrthoDB" id="9800872at2"/>
<protein>
    <submittedName>
        <fullName evidence="2">Thiosulfate sulfurtransferase GlpE</fullName>
        <ecNumber evidence="2">2.8.1.1</ecNumber>
    </submittedName>
</protein>
<dbReference type="PANTHER" id="PTHR44086">
    <property type="entry name" value="THIOSULFATE SULFURTRANSFERASE RDL2, MITOCHONDRIAL-RELATED"/>
    <property type="match status" value="1"/>
</dbReference>
<dbReference type="InterPro" id="IPR001763">
    <property type="entry name" value="Rhodanese-like_dom"/>
</dbReference>
<dbReference type="SUPFAM" id="SSF52821">
    <property type="entry name" value="Rhodanese/Cell cycle control phosphatase"/>
    <property type="match status" value="1"/>
</dbReference>
<reference evidence="2 3" key="1">
    <citation type="submission" date="2019-02" db="EMBL/GenBank/DDBJ databases">
        <title>Deep-cultivation of Planctomycetes and their phenomic and genomic characterization uncovers novel biology.</title>
        <authorList>
            <person name="Wiegand S."/>
            <person name="Jogler M."/>
            <person name="Boedeker C."/>
            <person name="Pinto D."/>
            <person name="Vollmers J."/>
            <person name="Rivas-Marin E."/>
            <person name="Kohn T."/>
            <person name="Peeters S.H."/>
            <person name="Heuer A."/>
            <person name="Rast P."/>
            <person name="Oberbeckmann S."/>
            <person name="Bunk B."/>
            <person name="Jeske O."/>
            <person name="Meyerdierks A."/>
            <person name="Storesund J.E."/>
            <person name="Kallscheuer N."/>
            <person name="Luecker S."/>
            <person name="Lage O.M."/>
            <person name="Pohl T."/>
            <person name="Merkel B.J."/>
            <person name="Hornburger P."/>
            <person name="Mueller R.-W."/>
            <person name="Bruemmer F."/>
            <person name="Labrenz M."/>
            <person name="Spormann A.M."/>
            <person name="Op den Camp H."/>
            <person name="Overmann J."/>
            <person name="Amann R."/>
            <person name="Jetten M.S.M."/>
            <person name="Mascher T."/>
            <person name="Medema M.H."/>
            <person name="Devos D.P."/>
            <person name="Kaster A.-K."/>
            <person name="Ovreas L."/>
            <person name="Rohde M."/>
            <person name="Galperin M.Y."/>
            <person name="Jogler C."/>
        </authorList>
    </citation>
    <scope>NUCLEOTIDE SEQUENCE [LARGE SCALE GENOMIC DNA]</scope>
    <source>
        <strain evidence="2 3">ETA_A1</strain>
    </source>
</reference>
<dbReference type="SMART" id="SM00450">
    <property type="entry name" value="RHOD"/>
    <property type="match status" value="1"/>
</dbReference>
<dbReference type="EMBL" id="CP036273">
    <property type="protein sequence ID" value="QDU21643.1"/>
    <property type="molecule type" value="Genomic_DNA"/>
</dbReference>